<reference evidence="1" key="1">
    <citation type="submission" date="2022-01" db="EMBL/GenBank/DDBJ databases">
        <authorList>
            <person name="King R."/>
        </authorList>
    </citation>
    <scope>NUCLEOTIDE SEQUENCE</scope>
</reference>
<evidence type="ECO:0000313" key="1">
    <source>
        <dbReference type="EMBL" id="CAH1110134.1"/>
    </source>
</evidence>
<dbReference type="OrthoDB" id="6769807at2759"/>
<accession>A0A9P0GC29</accession>
<name>A0A9P0GC29_9CUCU</name>
<proteinExistence type="predicted"/>
<protein>
    <submittedName>
        <fullName evidence="1">Uncharacterized protein</fullName>
    </submittedName>
</protein>
<sequence length="196" mass="22694">MNVKLKSNAKKLIESENIEELHLFCDGCPGHHNTISFGSGNEKFQIIIIFFSQRGHSFNDCDRDFGTVKSKIRRLDRIFSVEEYEDLIVSSSRSNKFDVRHVTHVDVTGFEQWWPDFFKKKVLSTRSLGKQVPKEEKVNFTINSFYEFSFNSENLGVIFAKPYIGSCVEVRYLFLKTLQRSHSENSGARSLEFSSL</sequence>
<dbReference type="AlphaFoldDB" id="A0A9P0GC29"/>
<gene>
    <name evidence="1" type="ORF">PSYICH_LOCUS9738</name>
</gene>
<dbReference type="EMBL" id="OV651816">
    <property type="protein sequence ID" value="CAH1110134.1"/>
    <property type="molecule type" value="Genomic_DNA"/>
</dbReference>
<organism evidence="1 2">
    <name type="scientific">Psylliodes chrysocephalus</name>
    <dbReference type="NCBI Taxonomy" id="3402493"/>
    <lineage>
        <taxon>Eukaryota</taxon>
        <taxon>Metazoa</taxon>
        <taxon>Ecdysozoa</taxon>
        <taxon>Arthropoda</taxon>
        <taxon>Hexapoda</taxon>
        <taxon>Insecta</taxon>
        <taxon>Pterygota</taxon>
        <taxon>Neoptera</taxon>
        <taxon>Endopterygota</taxon>
        <taxon>Coleoptera</taxon>
        <taxon>Polyphaga</taxon>
        <taxon>Cucujiformia</taxon>
        <taxon>Chrysomeloidea</taxon>
        <taxon>Chrysomelidae</taxon>
        <taxon>Galerucinae</taxon>
        <taxon>Alticini</taxon>
        <taxon>Psylliodes</taxon>
    </lineage>
</organism>
<keyword evidence="2" id="KW-1185">Reference proteome</keyword>
<evidence type="ECO:0000313" key="2">
    <source>
        <dbReference type="Proteomes" id="UP001153636"/>
    </source>
</evidence>
<dbReference type="Proteomes" id="UP001153636">
    <property type="component" value="Chromosome 4"/>
</dbReference>